<evidence type="ECO:0000313" key="2">
    <source>
        <dbReference type="Proteomes" id="UP000328092"/>
    </source>
</evidence>
<protein>
    <submittedName>
        <fullName evidence="1">Uncharacterized protein</fullName>
    </submittedName>
</protein>
<organism evidence="1 2">
    <name type="scientific">Bradyrhizobium ivorense</name>
    <dbReference type="NCBI Taxonomy" id="2511166"/>
    <lineage>
        <taxon>Bacteria</taxon>
        <taxon>Pseudomonadati</taxon>
        <taxon>Pseudomonadota</taxon>
        <taxon>Alphaproteobacteria</taxon>
        <taxon>Hyphomicrobiales</taxon>
        <taxon>Nitrobacteraceae</taxon>
        <taxon>Bradyrhizobium</taxon>
    </lineage>
</organism>
<evidence type="ECO:0000313" key="1">
    <source>
        <dbReference type="EMBL" id="VIO70418.1"/>
    </source>
</evidence>
<dbReference type="AlphaFoldDB" id="A0A508TBY6"/>
<dbReference type="EMBL" id="CAADFC020000011">
    <property type="protein sequence ID" value="VIO70418.1"/>
    <property type="molecule type" value="Genomic_DNA"/>
</dbReference>
<reference evidence="1" key="1">
    <citation type="submission" date="2019-02" db="EMBL/GenBank/DDBJ databases">
        <authorList>
            <person name="Pothier F.J."/>
        </authorList>
    </citation>
    <scope>NUCLEOTIDE SEQUENCE</scope>
    <source>
        <strain evidence="1">CI-1B</strain>
    </source>
</reference>
<gene>
    <name evidence="1" type="ORF">CI1B_30720</name>
</gene>
<proteinExistence type="predicted"/>
<accession>A0A508TBY6</accession>
<comment type="caution">
    <text evidence="1">The sequence shown here is derived from an EMBL/GenBank/DDBJ whole genome shotgun (WGS) entry which is preliminary data.</text>
</comment>
<sequence>MLLPFLGFCLNVARNVPTSQANELAGQEAYSARVFRKMGAQVIRPGLPESVRSRFGVVAKSLLAFFQCCKSVFQPLPGPRIDTLIRGSKLCPDWSTRQVVGITSWLQLG</sequence>
<dbReference type="Proteomes" id="UP000328092">
    <property type="component" value="Unassembled WGS sequence"/>
</dbReference>
<name>A0A508TBY6_9BRAD</name>
<keyword evidence="2" id="KW-1185">Reference proteome</keyword>